<protein>
    <submittedName>
        <fullName evidence="1">Uncharacterized protein</fullName>
    </submittedName>
</protein>
<accession>A0ABM8P8Z9</accession>
<gene>
    <name evidence="1" type="ORF">LMG27952_06891</name>
</gene>
<proteinExistence type="predicted"/>
<dbReference type="EMBL" id="CAJHCQ010000027">
    <property type="protein sequence ID" value="CAD6559549.1"/>
    <property type="molecule type" value="Genomic_DNA"/>
</dbReference>
<dbReference type="Proteomes" id="UP000656319">
    <property type="component" value="Unassembled WGS sequence"/>
</dbReference>
<reference evidence="1 2" key="1">
    <citation type="submission" date="2020-10" db="EMBL/GenBank/DDBJ databases">
        <authorList>
            <person name="Peeters C."/>
        </authorList>
    </citation>
    <scope>NUCLEOTIDE SEQUENCE [LARGE SCALE GENOMIC DNA]</scope>
    <source>
        <strain evidence="1 2">LMG 27952</strain>
    </source>
</reference>
<name>A0ABM8P8Z9_9BURK</name>
<sequence>MSQDQTHEYRGYRLVAKPAENGAKCWAWRDGVPVHKLTGCDVPDAIQMARKEIDSALGVAAREGEAGDKAYTRALEAILPELSTGQLKMLQAHYRAPEHIMTATELAKAAGYSNYSGANLQYGNLGKALHEHHPVDLPVRRNGTLIYTCALADSPDLAPTATEDDSHWRWRMLPSLAFALRALGLVEQ</sequence>
<comment type="caution">
    <text evidence="1">The sequence shown here is derived from an EMBL/GenBank/DDBJ whole genome shotgun (WGS) entry which is preliminary data.</text>
</comment>
<keyword evidence="2" id="KW-1185">Reference proteome</keyword>
<evidence type="ECO:0000313" key="1">
    <source>
        <dbReference type="EMBL" id="CAD6559549.1"/>
    </source>
</evidence>
<evidence type="ECO:0000313" key="2">
    <source>
        <dbReference type="Proteomes" id="UP000656319"/>
    </source>
</evidence>
<organism evidence="1 2">
    <name type="scientific">Paraburkholderia hiiakae</name>
    <dbReference type="NCBI Taxonomy" id="1081782"/>
    <lineage>
        <taxon>Bacteria</taxon>
        <taxon>Pseudomonadati</taxon>
        <taxon>Pseudomonadota</taxon>
        <taxon>Betaproteobacteria</taxon>
        <taxon>Burkholderiales</taxon>
        <taxon>Burkholderiaceae</taxon>
        <taxon>Paraburkholderia</taxon>
    </lineage>
</organism>